<dbReference type="EMBL" id="JANFQO010000006">
    <property type="protein sequence ID" value="MCQ4164680.1"/>
    <property type="molecule type" value="Genomic_DNA"/>
</dbReference>
<dbReference type="InterPro" id="IPR052345">
    <property type="entry name" value="Rad_response_metalloprotease"/>
</dbReference>
<protein>
    <submittedName>
        <fullName evidence="2">ImmA/IrrE family metallo-endopeptidase</fullName>
    </submittedName>
</protein>
<keyword evidence="3" id="KW-1185">Reference proteome</keyword>
<evidence type="ECO:0000313" key="2">
    <source>
        <dbReference type="EMBL" id="MCQ4164680.1"/>
    </source>
</evidence>
<sequence length="210" mass="24102">MTKLLEAKGVRVFSLCERNQNVDAFSCWRENSAYVFLNNFKSTERSRFDAAHELGHLVLHRHNVNGFRDAEKEADQFAAAFLMPRDDLISNLPKSPSVKQLIRDKQRWGVSVAALARNAFECSLLSDWSYREICRQLSVAGYRKNEPESRPREESVVWKKVFESLWKDRLSKEHVARELNIPLDEIEALVGGLYGESAAQPSQPPRLRAV</sequence>
<accession>A0ABT1QQZ0</accession>
<evidence type="ECO:0000259" key="1">
    <source>
        <dbReference type="Pfam" id="PF06114"/>
    </source>
</evidence>
<name>A0ABT1QQZ0_9GAMM</name>
<feature type="domain" description="IrrE N-terminal-like" evidence="1">
    <location>
        <begin position="6"/>
        <end position="118"/>
    </location>
</feature>
<gene>
    <name evidence="2" type="ORF">NM961_08155</name>
</gene>
<dbReference type="Proteomes" id="UP001165498">
    <property type="component" value="Unassembled WGS sequence"/>
</dbReference>
<reference evidence="2" key="1">
    <citation type="submission" date="2022-07" db="EMBL/GenBank/DDBJ databases">
        <title>Tahibacter sp., a new gammaproteobacterium isolated from the silt sample collected at pig farm.</title>
        <authorList>
            <person name="Chen H."/>
        </authorList>
    </citation>
    <scope>NUCLEOTIDE SEQUENCE</scope>
    <source>
        <strain evidence="2">P2K</strain>
    </source>
</reference>
<evidence type="ECO:0000313" key="3">
    <source>
        <dbReference type="Proteomes" id="UP001165498"/>
    </source>
</evidence>
<dbReference type="RefSeq" id="WP_255913860.1">
    <property type="nucleotide sequence ID" value="NZ_JANFQO010000006.1"/>
</dbReference>
<proteinExistence type="predicted"/>
<comment type="caution">
    <text evidence="2">The sequence shown here is derived from an EMBL/GenBank/DDBJ whole genome shotgun (WGS) entry which is preliminary data.</text>
</comment>
<organism evidence="2 3">
    <name type="scientific">Tahibacter harae</name>
    <dbReference type="NCBI Taxonomy" id="2963937"/>
    <lineage>
        <taxon>Bacteria</taxon>
        <taxon>Pseudomonadati</taxon>
        <taxon>Pseudomonadota</taxon>
        <taxon>Gammaproteobacteria</taxon>
        <taxon>Lysobacterales</taxon>
        <taxon>Rhodanobacteraceae</taxon>
        <taxon>Tahibacter</taxon>
    </lineage>
</organism>
<dbReference type="InterPro" id="IPR010359">
    <property type="entry name" value="IrrE_HExxH"/>
</dbReference>
<dbReference type="Gene3D" id="1.10.10.2910">
    <property type="match status" value="1"/>
</dbReference>
<dbReference type="PANTHER" id="PTHR43236:SF1">
    <property type="entry name" value="BLL7220 PROTEIN"/>
    <property type="match status" value="1"/>
</dbReference>
<dbReference type="PANTHER" id="PTHR43236">
    <property type="entry name" value="ANTITOXIN HIGA1"/>
    <property type="match status" value="1"/>
</dbReference>
<dbReference type="Pfam" id="PF06114">
    <property type="entry name" value="Peptidase_M78"/>
    <property type="match status" value="1"/>
</dbReference>